<reference evidence="1 2" key="1">
    <citation type="journal article" date="2022" name="Nat. Plants">
        <title>Genomes of leafy and leafless Platanthera orchids illuminate the evolution of mycoheterotrophy.</title>
        <authorList>
            <person name="Li M.H."/>
            <person name="Liu K.W."/>
            <person name="Li Z."/>
            <person name="Lu H.C."/>
            <person name="Ye Q.L."/>
            <person name="Zhang D."/>
            <person name="Wang J.Y."/>
            <person name="Li Y.F."/>
            <person name="Zhong Z.M."/>
            <person name="Liu X."/>
            <person name="Yu X."/>
            <person name="Liu D.K."/>
            <person name="Tu X.D."/>
            <person name="Liu B."/>
            <person name="Hao Y."/>
            <person name="Liao X.Y."/>
            <person name="Jiang Y.T."/>
            <person name="Sun W.H."/>
            <person name="Chen J."/>
            <person name="Chen Y.Q."/>
            <person name="Ai Y."/>
            <person name="Zhai J.W."/>
            <person name="Wu S.S."/>
            <person name="Zhou Z."/>
            <person name="Hsiao Y.Y."/>
            <person name="Wu W.L."/>
            <person name="Chen Y.Y."/>
            <person name="Lin Y.F."/>
            <person name="Hsu J.L."/>
            <person name="Li C.Y."/>
            <person name="Wang Z.W."/>
            <person name="Zhao X."/>
            <person name="Zhong W.Y."/>
            <person name="Ma X.K."/>
            <person name="Ma L."/>
            <person name="Huang J."/>
            <person name="Chen G.Z."/>
            <person name="Huang M.Z."/>
            <person name="Huang L."/>
            <person name="Peng D.H."/>
            <person name="Luo Y.B."/>
            <person name="Zou S.Q."/>
            <person name="Chen S.P."/>
            <person name="Lan S."/>
            <person name="Tsai W.C."/>
            <person name="Van de Peer Y."/>
            <person name="Liu Z.J."/>
        </authorList>
    </citation>
    <scope>NUCLEOTIDE SEQUENCE [LARGE SCALE GENOMIC DNA]</scope>
    <source>
        <tissue evidence="1">Flower</tissue>
    </source>
</reference>
<accession>A0ABR2MIX3</accession>
<organism evidence="1 2">
    <name type="scientific">Platanthera guangdongensis</name>
    <dbReference type="NCBI Taxonomy" id="2320717"/>
    <lineage>
        <taxon>Eukaryota</taxon>
        <taxon>Viridiplantae</taxon>
        <taxon>Streptophyta</taxon>
        <taxon>Embryophyta</taxon>
        <taxon>Tracheophyta</taxon>
        <taxon>Spermatophyta</taxon>
        <taxon>Magnoliopsida</taxon>
        <taxon>Liliopsida</taxon>
        <taxon>Asparagales</taxon>
        <taxon>Orchidaceae</taxon>
        <taxon>Orchidoideae</taxon>
        <taxon>Orchideae</taxon>
        <taxon>Orchidinae</taxon>
        <taxon>Platanthera</taxon>
    </lineage>
</organism>
<comment type="caution">
    <text evidence="1">The sequence shown here is derived from an EMBL/GenBank/DDBJ whole genome shotgun (WGS) entry which is preliminary data.</text>
</comment>
<name>A0ABR2MIX3_9ASPA</name>
<proteinExistence type="predicted"/>
<protein>
    <submittedName>
        <fullName evidence="1">Uncharacterized protein</fullName>
    </submittedName>
</protein>
<sequence length="72" mass="8242">MNHPLHNILEGVEHTGRLTKWSVELSEFHISFVPRLYIVEEALNSGGYRLHNVEGISLGPTWSGDDLKHFYP</sequence>
<dbReference type="EMBL" id="JBBWWR010000007">
    <property type="protein sequence ID" value="KAK8963500.1"/>
    <property type="molecule type" value="Genomic_DNA"/>
</dbReference>
<gene>
    <name evidence="1" type="ORF">KSP40_PGU003473</name>
</gene>
<keyword evidence="2" id="KW-1185">Reference proteome</keyword>
<dbReference type="Proteomes" id="UP001412067">
    <property type="component" value="Unassembled WGS sequence"/>
</dbReference>
<evidence type="ECO:0000313" key="1">
    <source>
        <dbReference type="EMBL" id="KAK8963500.1"/>
    </source>
</evidence>
<evidence type="ECO:0000313" key="2">
    <source>
        <dbReference type="Proteomes" id="UP001412067"/>
    </source>
</evidence>